<proteinExistence type="predicted"/>
<dbReference type="Gramene" id="Vradi11g08110.1">
    <property type="protein sequence ID" value="Vradi11g08110.1"/>
    <property type="gene ID" value="Vradi11g08110"/>
</dbReference>
<dbReference type="RefSeq" id="XP_014519861.1">
    <property type="nucleotide sequence ID" value="XM_014664375.2"/>
</dbReference>
<organism evidence="6 7">
    <name type="scientific">Vigna radiata var. radiata</name>
    <name type="common">Mung bean</name>
    <name type="synonym">Phaseolus aureus</name>
    <dbReference type="NCBI Taxonomy" id="3916"/>
    <lineage>
        <taxon>Eukaryota</taxon>
        <taxon>Viridiplantae</taxon>
        <taxon>Streptophyta</taxon>
        <taxon>Embryophyta</taxon>
        <taxon>Tracheophyta</taxon>
        <taxon>Spermatophyta</taxon>
        <taxon>Magnoliopsida</taxon>
        <taxon>eudicotyledons</taxon>
        <taxon>Gunneridae</taxon>
        <taxon>Pentapetalae</taxon>
        <taxon>rosids</taxon>
        <taxon>fabids</taxon>
        <taxon>Fabales</taxon>
        <taxon>Fabaceae</taxon>
        <taxon>Papilionoideae</taxon>
        <taxon>50 kb inversion clade</taxon>
        <taxon>NPAAA clade</taxon>
        <taxon>indigoferoid/millettioid clade</taxon>
        <taxon>Phaseoleae</taxon>
        <taxon>Vigna</taxon>
    </lineage>
</organism>
<dbReference type="InterPro" id="IPR001452">
    <property type="entry name" value="SH3_domain"/>
</dbReference>
<evidence type="ECO:0000256" key="4">
    <source>
        <dbReference type="SAM" id="MobiDB-lite"/>
    </source>
</evidence>
<dbReference type="InterPro" id="IPR050384">
    <property type="entry name" value="Endophilin_SH3RF"/>
</dbReference>
<dbReference type="AlphaFoldDB" id="A0A1S3VNK4"/>
<evidence type="ECO:0000256" key="2">
    <source>
        <dbReference type="PROSITE-ProRule" id="PRU00192"/>
    </source>
</evidence>
<dbReference type="Pfam" id="PF14604">
    <property type="entry name" value="SH3_9"/>
    <property type="match status" value="1"/>
</dbReference>
<evidence type="ECO:0000256" key="3">
    <source>
        <dbReference type="SAM" id="Coils"/>
    </source>
</evidence>
<evidence type="ECO:0000256" key="1">
    <source>
        <dbReference type="ARBA" id="ARBA00022443"/>
    </source>
</evidence>
<dbReference type="GeneID" id="106776901"/>
<dbReference type="Gene3D" id="2.30.30.40">
    <property type="entry name" value="SH3 Domains"/>
    <property type="match status" value="1"/>
</dbReference>
<dbReference type="InterPro" id="IPR036028">
    <property type="entry name" value="SH3-like_dom_sf"/>
</dbReference>
<dbReference type="OrthoDB" id="6019202at2759"/>
<feature type="coiled-coil region" evidence="3">
    <location>
        <begin position="159"/>
        <end position="209"/>
    </location>
</feature>
<sequence>MDAIRKQASKLREQVARQQQAILRQLGQISNEPLMTDESEIERHQQLQKLYTSTKTAKHFQRHIVRAIEGFISVSSKQMEIVRKLARDCCRYGTENLGSGYPLARASLQFGNSYDMMENERETLLGILGDQISEPLRAQITGAPLEDARHLTHRYDKLHQEVEAQAAEVLRRRSKLRNSSVSAESSVRLQNAETRLKELKSALAALGKEATAAMLSVEEQQQQMTLQSLRTMVDAERAYHQHVLIILEKVYTEITEERQPKEATSIPLPTDGHNQPADENTASNGIDYKHNSQTGSYFFAKVVHPFDAQAEGELSLSVDDFVVVRQVGPNGWSEGECEGNAGWFPTAYVQRQDLIPASKVPE</sequence>
<gene>
    <name evidence="7 8" type="primary">LOC106776901</name>
</gene>
<protein>
    <submittedName>
        <fullName evidence="7 8">SH3 domain-containing protein 1</fullName>
    </submittedName>
</protein>
<dbReference type="InterPro" id="IPR027267">
    <property type="entry name" value="AH/BAR_dom_sf"/>
</dbReference>
<feature type="region of interest" description="Disordered" evidence="4">
    <location>
        <begin position="257"/>
        <end position="287"/>
    </location>
</feature>
<dbReference type="KEGG" id="vra:106776901"/>
<dbReference type="STRING" id="3916.A0A1S3VNK4"/>
<dbReference type="RefSeq" id="XP_014519860.1">
    <property type="nucleotide sequence ID" value="XM_014664374.2"/>
</dbReference>
<keyword evidence="6" id="KW-1185">Reference proteome</keyword>
<dbReference type="Gene3D" id="1.20.1270.60">
    <property type="entry name" value="Arfaptin homology (AH) domain/BAR domain"/>
    <property type="match status" value="1"/>
</dbReference>
<reference evidence="6" key="1">
    <citation type="journal article" date="2014" name="Nat. Commun.">
        <title>Genome sequence of mungbean and insights into evolution within Vigna species.</title>
        <authorList>
            <person name="Kang Y.J."/>
            <person name="Kim S.K."/>
            <person name="Kim M.Y."/>
            <person name="Lestari P."/>
            <person name="Kim K.H."/>
            <person name="Ha B.K."/>
            <person name="Jun T.H."/>
            <person name="Hwang W.J."/>
            <person name="Lee T."/>
            <person name="Lee J."/>
            <person name="Shim S."/>
            <person name="Yoon M.Y."/>
            <person name="Jang Y.E."/>
            <person name="Han K.S."/>
            <person name="Taeprayoon P."/>
            <person name="Yoon N."/>
            <person name="Somta P."/>
            <person name="Tanya P."/>
            <person name="Kim K.S."/>
            <person name="Gwag J.G."/>
            <person name="Moon J.K."/>
            <person name="Lee Y.H."/>
            <person name="Park B.S."/>
            <person name="Bombarely A."/>
            <person name="Doyle J.J."/>
            <person name="Jackson S.A."/>
            <person name="Schafleitner R."/>
            <person name="Srinives P."/>
            <person name="Varshney R.K."/>
            <person name="Lee S.H."/>
        </authorList>
    </citation>
    <scope>NUCLEOTIDE SEQUENCE [LARGE SCALE GENOMIC DNA]</scope>
    <source>
        <strain evidence="6">cv. VC1973A</strain>
    </source>
</reference>
<evidence type="ECO:0000259" key="5">
    <source>
        <dbReference type="PROSITE" id="PS50002"/>
    </source>
</evidence>
<accession>A0A1S3VNK4</accession>
<name>A0A1S3VNK4_VIGRR</name>
<feature type="domain" description="SH3" evidence="5">
    <location>
        <begin position="295"/>
        <end position="354"/>
    </location>
</feature>
<keyword evidence="3" id="KW-0175">Coiled coil</keyword>
<dbReference type="SUPFAM" id="SSF103657">
    <property type="entry name" value="BAR/IMD domain-like"/>
    <property type="match status" value="1"/>
</dbReference>
<reference evidence="7 8" key="2">
    <citation type="submission" date="2025-04" db="UniProtKB">
        <authorList>
            <consortium name="RefSeq"/>
        </authorList>
    </citation>
    <scope>IDENTIFICATION</scope>
    <source>
        <tissue evidence="7 8">Leaf</tissue>
    </source>
</reference>
<evidence type="ECO:0000313" key="7">
    <source>
        <dbReference type="RefSeq" id="XP_014519860.1"/>
    </source>
</evidence>
<evidence type="ECO:0000313" key="6">
    <source>
        <dbReference type="Proteomes" id="UP000087766"/>
    </source>
</evidence>
<dbReference type="SMART" id="SM00326">
    <property type="entry name" value="SH3"/>
    <property type="match status" value="1"/>
</dbReference>
<dbReference type="PANTHER" id="PTHR14167">
    <property type="entry name" value="SH3 DOMAIN-CONTAINING"/>
    <property type="match status" value="1"/>
</dbReference>
<keyword evidence="1 2" id="KW-0728">SH3 domain</keyword>
<dbReference type="SUPFAM" id="SSF50044">
    <property type="entry name" value="SH3-domain"/>
    <property type="match status" value="1"/>
</dbReference>
<dbReference type="PANTHER" id="PTHR14167:SF30">
    <property type="entry name" value="SH3 DOMAIN-CONTAINING PROTEIN 1"/>
    <property type="match status" value="1"/>
</dbReference>
<dbReference type="Proteomes" id="UP000087766">
    <property type="component" value="Chromosome 11"/>
</dbReference>
<dbReference type="PROSITE" id="PS50002">
    <property type="entry name" value="SH3"/>
    <property type="match status" value="1"/>
</dbReference>
<evidence type="ECO:0000313" key="8">
    <source>
        <dbReference type="RefSeq" id="XP_014519861.1"/>
    </source>
</evidence>